<gene>
    <name evidence="2" type="ORF">GCM10011357_07030</name>
</gene>
<proteinExistence type="predicted"/>
<organism evidence="2 3">
    <name type="scientific">Lacimicrobium alkaliphilum</name>
    <dbReference type="NCBI Taxonomy" id="1526571"/>
    <lineage>
        <taxon>Bacteria</taxon>
        <taxon>Pseudomonadati</taxon>
        <taxon>Pseudomonadota</taxon>
        <taxon>Gammaproteobacteria</taxon>
        <taxon>Alteromonadales</taxon>
        <taxon>Alteromonadaceae</taxon>
        <taxon>Lacimicrobium</taxon>
    </lineage>
</organism>
<evidence type="ECO:0000259" key="1">
    <source>
        <dbReference type="Pfam" id="PF02557"/>
    </source>
</evidence>
<dbReference type="CDD" id="cd14847">
    <property type="entry name" value="DD-carboxypeptidase_like"/>
    <property type="match status" value="1"/>
</dbReference>
<dbReference type="InterPro" id="IPR003709">
    <property type="entry name" value="VanY-like_core_dom"/>
</dbReference>
<keyword evidence="2" id="KW-0121">Carboxypeptidase</keyword>
<accession>A0ABQ1R0N1</accession>
<dbReference type="PANTHER" id="PTHR34385:SF1">
    <property type="entry name" value="PEPTIDOGLYCAN L-ALANYL-D-GLUTAMATE ENDOPEPTIDASE CWLK"/>
    <property type="match status" value="1"/>
</dbReference>
<keyword evidence="2" id="KW-0378">Hydrolase</keyword>
<dbReference type="InterPro" id="IPR052179">
    <property type="entry name" value="DD-CPase-like"/>
</dbReference>
<dbReference type="SUPFAM" id="SSF55166">
    <property type="entry name" value="Hedgehog/DD-peptidase"/>
    <property type="match status" value="1"/>
</dbReference>
<dbReference type="InterPro" id="IPR009045">
    <property type="entry name" value="Zn_M74/Hedgehog-like"/>
</dbReference>
<dbReference type="Gene3D" id="3.30.1380.10">
    <property type="match status" value="1"/>
</dbReference>
<dbReference type="RefSeq" id="WP_099033103.1">
    <property type="nucleotide sequence ID" value="NZ_BMGJ01000002.1"/>
</dbReference>
<dbReference type="Proteomes" id="UP000614272">
    <property type="component" value="Unassembled WGS sequence"/>
</dbReference>
<sequence>MLNFEQLSGQRDDHLVEAEPGHKLLKQVAGALSTMREAAAEDDVSLDLVSSFRSFSRQLRIWNEKWHGLRPILDEQHQPLDPQLLGESEKLFAILRFSALPGTSRHHWGSDFDVFDAKAIHNYEQPFQLISSEYEPGGPCYGLSQWLDKHAAEFGFYRPYNGQNAVAPEPWHLSHKQSSDPLPRLLEKAPLQKLIECSEIAGKESILEHLDEIIRRYIQLEQP</sequence>
<dbReference type="PANTHER" id="PTHR34385">
    <property type="entry name" value="D-ALANYL-D-ALANINE CARBOXYPEPTIDASE"/>
    <property type="match status" value="1"/>
</dbReference>
<dbReference type="EMBL" id="BMGJ01000002">
    <property type="protein sequence ID" value="GGD53878.1"/>
    <property type="molecule type" value="Genomic_DNA"/>
</dbReference>
<keyword evidence="2" id="KW-0645">Protease</keyword>
<feature type="domain" description="D-alanyl-D-alanine carboxypeptidase-like core" evidence="1">
    <location>
        <begin position="22"/>
        <end position="175"/>
    </location>
</feature>
<evidence type="ECO:0000313" key="2">
    <source>
        <dbReference type="EMBL" id="GGD53878.1"/>
    </source>
</evidence>
<reference evidence="3" key="1">
    <citation type="journal article" date="2019" name="Int. J. Syst. Evol. Microbiol.">
        <title>The Global Catalogue of Microorganisms (GCM) 10K type strain sequencing project: providing services to taxonomists for standard genome sequencing and annotation.</title>
        <authorList>
            <consortium name="The Broad Institute Genomics Platform"/>
            <consortium name="The Broad Institute Genome Sequencing Center for Infectious Disease"/>
            <person name="Wu L."/>
            <person name="Ma J."/>
        </authorList>
    </citation>
    <scope>NUCLEOTIDE SEQUENCE [LARGE SCALE GENOMIC DNA]</scope>
    <source>
        <strain evidence="3">CGMCC 1.12923</strain>
    </source>
</reference>
<dbReference type="GO" id="GO:0004180">
    <property type="term" value="F:carboxypeptidase activity"/>
    <property type="evidence" value="ECO:0007669"/>
    <property type="project" value="UniProtKB-KW"/>
</dbReference>
<keyword evidence="3" id="KW-1185">Reference proteome</keyword>
<name>A0ABQ1R0N1_9ALTE</name>
<comment type="caution">
    <text evidence="2">The sequence shown here is derived from an EMBL/GenBank/DDBJ whole genome shotgun (WGS) entry which is preliminary data.</text>
</comment>
<protein>
    <submittedName>
        <fullName evidence="2">Carboxypeptidase</fullName>
    </submittedName>
</protein>
<evidence type="ECO:0000313" key="3">
    <source>
        <dbReference type="Proteomes" id="UP000614272"/>
    </source>
</evidence>
<dbReference type="Pfam" id="PF02557">
    <property type="entry name" value="VanY"/>
    <property type="match status" value="1"/>
</dbReference>